<proteinExistence type="predicted"/>
<protein>
    <submittedName>
        <fullName evidence="2">Uncharacterized protein</fullName>
    </submittedName>
</protein>
<accession>A0A3S1AHM4</accession>
<name>A0A3S1AHM4_9CYAN</name>
<dbReference type="Proteomes" id="UP000271624">
    <property type="component" value="Unassembled WGS sequence"/>
</dbReference>
<dbReference type="OrthoDB" id="518195at2"/>
<keyword evidence="1" id="KW-0812">Transmembrane</keyword>
<feature type="transmembrane region" description="Helical" evidence="1">
    <location>
        <begin position="49"/>
        <end position="66"/>
    </location>
</feature>
<dbReference type="AlphaFoldDB" id="A0A3S1AHM4"/>
<evidence type="ECO:0000256" key="1">
    <source>
        <dbReference type="SAM" id="Phobius"/>
    </source>
</evidence>
<keyword evidence="1" id="KW-0472">Membrane</keyword>
<keyword evidence="3" id="KW-1185">Reference proteome</keyword>
<comment type="caution">
    <text evidence="2">The sequence shown here is derived from an EMBL/GenBank/DDBJ whole genome shotgun (WGS) entry which is preliminary data.</text>
</comment>
<dbReference type="RefSeq" id="WP_127087795.1">
    <property type="nucleotide sequence ID" value="NZ_RSCL01000079.1"/>
</dbReference>
<reference evidence="2" key="1">
    <citation type="submission" date="2018-12" db="EMBL/GenBank/DDBJ databases">
        <authorList>
            <person name="Will S."/>
            <person name="Neumann-Schaal M."/>
            <person name="Henke P."/>
        </authorList>
    </citation>
    <scope>NUCLEOTIDE SEQUENCE</scope>
    <source>
        <strain evidence="2">PCC 7102</strain>
    </source>
</reference>
<gene>
    <name evidence="2" type="ORF">DSM106972_099100</name>
</gene>
<keyword evidence="1" id="KW-1133">Transmembrane helix</keyword>
<feature type="transmembrane region" description="Helical" evidence="1">
    <location>
        <begin position="25"/>
        <end position="43"/>
    </location>
</feature>
<evidence type="ECO:0000313" key="3">
    <source>
        <dbReference type="Proteomes" id="UP000271624"/>
    </source>
</evidence>
<reference evidence="2" key="2">
    <citation type="journal article" date="2019" name="Genome Biol. Evol.">
        <title>Day and night: Metabolic profiles and evolutionary relationships of six axenic non-marine cyanobacteria.</title>
        <authorList>
            <person name="Will S.E."/>
            <person name="Henke P."/>
            <person name="Boedeker C."/>
            <person name="Huang S."/>
            <person name="Brinkmann H."/>
            <person name="Rohde M."/>
            <person name="Jarek M."/>
            <person name="Friedl T."/>
            <person name="Seufert S."/>
            <person name="Schumacher M."/>
            <person name="Overmann J."/>
            <person name="Neumann-Schaal M."/>
            <person name="Petersen J."/>
        </authorList>
    </citation>
    <scope>NUCLEOTIDE SEQUENCE [LARGE SCALE GENOMIC DNA]</scope>
    <source>
        <strain evidence="2">PCC 7102</strain>
    </source>
</reference>
<dbReference type="EMBL" id="RSCL01000079">
    <property type="protein sequence ID" value="RUS92413.1"/>
    <property type="molecule type" value="Genomic_DNA"/>
</dbReference>
<evidence type="ECO:0000313" key="2">
    <source>
        <dbReference type="EMBL" id="RUS92413.1"/>
    </source>
</evidence>
<organism evidence="2 3">
    <name type="scientific">Dulcicalothrix desertica PCC 7102</name>
    <dbReference type="NCBI Taxonomy" id="232991"/>
    <lineage>
        <taxon>Bacteria</taxon>
        <taxon>Bacillati</taxon>
        <taxon>Cyanobacteriota</taxon>
        <taxon>Cyanophyceae</taxon>
        <taxon>Nostocales</taxon>
        <taxon>Calotrichaceae</taxon>
        <taxon>Dulcicalothrix</taxon>
    </lineage>
</organism>
<sequence>MSYAKKISVKLFYHFRHRLSNIEKIIYLLLIALVIVKVAEFIVDNKQAVAIFMGIIIFIALIYLYLKQKMHIKNNKKLDNLEDKSNFHTNYDINTNGGNYNRLIEGDCIQGDYINIQNNRVDISKDVTSILDDFRVILTKMQNQGYSTEQAVAQMAKELASETRKKPYVKDKFHIDENVDDSEVYDEFIRFLIINNHLLNQKTQYYRVDTDEEDYEEEIDYKGYTIYLESDQDGVWHYKIDDALLSATGEHYFKEFAIDEAKGKIDKERFSNW</sequence>